<dbReference type="AlphaFoldDB" id="A0A5D4XMI4"/>
<comment type="caution">
    <text evidence="2">The sequence shown here is derived from an EMBL/GenBank/DDBJ whole genome shotgun (WGS) entry which is preliminary data.</text>
</comment>
<accession>A0A5D4XMI4</accession>
<evidence type="ECO:0000313" key="3">
    <source>
        <dbReference type="Proteomes" id="UP000324973"/>
    </source>
</evidence>
<organism evidence="2 3">
    <name type="scientific">Luteimonas viscosa</name>
    <dbReference type="NCBI Taxonomy" id="1132694"/>
    <lineage>
        <taxon>Bacteria</taxon>
        <taxon>Pseudomonadati</taxon>
        <taxon>Pseudomonadota</taxon>
        <taxon>Gammaproteobacteria</taxon>
        <taxon>Lysobacterales</taxon>
        <taxon>Lysobacteraceae</taxon>
        <taxon>Luteimonas</taxon>
    </lineage>
</organism>
<dbReference type="OrthoDB" id="5973422at2"/>
<dbReference type="RefSeq" id="WP_149102406.1">
    <property type="nucleotide sequence ID" value="NZ_VTFT01000001.1"/>
</dbReference>
<feature type="signal peptide" evidence="1">
    <location>
        <begin position="1"/>
        <end position="26"/>
    </location>
</feature>
<gene>
    <name evidence="2" type="ORF">FZO89_06105</name>
</gene>
<name>A0A5D4XMI4_9GAMM</name>
<protein>
    <submittedName>
        <fullName evidence="2">Uncharacterized protein</fullName>
    </submittedName>
</protein>
<keyword evidence="1" id="KW-0732">Signal</keyword>
<evidence type="ECO:0000256" key="1">
    <source>
        <dbReference type="SAM" id="SignalP"/>
    </source>
</evidence>
<dbReference type="EMBL" id="VTFT01000001">
    <property type="protein sequence ID" value="TYT25856.1"/>
    <property type="molecule type" value="Genomic_DNA"/>
</dbReference>
<evidence type="ECO:0000313" key="2">
    <source>
        <dbReference type="EMBL" id="TYT25856.1"/>
    </source>
</evidence>
<feature type="chain" id="PRO_5022746765" evidence="1">
    <location>
        <begin position="27"/>
        <end position="222"/>
    </location>
</feature>
<proteinExistence type="predicted"/>
<sequence length="222" mass="23680">MDHRTIASRLRRMGLSALLLTAPAFAGPPLLCDPFDTAGAPSLPWGGDRWNQPLAGYDRTRLVEGTQALLTPQTPVIARMETLRRAAMYASRDGGIARALARALDARVATAGDDDARALALFDAGYLRETFEDVVRLQGYDMPGFGEVDAAALRVLLDGREGSEEIARALALRPGDAAMHFAAALVARADGRRHDAVRHARLARAGGDGDRLPAGNMALLAN</sequence>
<reference evidence="2 3" key="1">
    <citation type="submission" date="2019-08" db="EMBL/GenBank/DDBJ databases">
        <title>Luteimonas viscosus sp. nov., isolated from soil of a sunflower field.</title>
        <authorList>
            <person name="Jianli Z."/>
            <person name="Ying Z."/>
        </authorList>
    </citation>
    <scope>NUCLEOTIDE SEQUENCE [LARGE SCALE GENOMIC DNA]</scope>
    <source>
        <strain evidence="2 3">XBU10</strain>
    </source>
</reference>
<dbReference type="Proteomes" id="UP000324973">
    <property type="component" value="Unassembled WGS sequence"/>
</dbReference>
<keyword evidence="3" id="KW-1185">Reference proteome</keyword>